<dbReference type="Proteomes" id="UP000018680">
    <property type="component" value="Chromosome"/>
</dbReference>
<dbReference type="PANTHER" id="PTHR30574">
    <property type="entry name" value="INNER MEMBRANE PROTEIN YEDE"/>
    <property type="match status" value="1"/>
</dbReference>
<dbReference type="GO" id="GO:0005886">
    <property type="term" value="C:plasma membrane"/>
    <property type="evidence" value="ECO:0007669"/>
    <property type="project" value="UniProtKB-SubCell"/>
</dbReference>
<feature type="transmembrane region" description="Helical" evidence="9">
    <location>
        <begin position="248"/>
        <end position="266"/>
    </location>
</feature>
<feature type="transmembrane region" description="Helical" evidence="9">
    <location>
        <begin position="312"/>
        <end position="335"/>
    </location>
</feature>
<evidence type="ECO:0000256" key="6">
    <source>
        <dbReference type="ARBA" id="ARBA00022989"/>
    </source>
</evidence>
<feature type="transmembrane region" description="Helical" evidence="9">
    <location>
        <begin position="167"/>
        <end position="185"/>
    </location>
</feature>
<accession>V5WEX0</accession>
<keyword evidence="2" id="KW-0813">Transport</keyword>
<dbReference type="EMBL" id="CP006939">
    <property type="protein sequence ID" value="AHC14363.1"/>
    <property type="molecule type" value="Genomic_DNA"/>
</dbReference>
<feature type="transmembrane region" description="Helical" evidence="9">
    <location>
        <begin position="44"/>
        <end position="64"/>
    </location>
</feature>
<feature type="transmembrane region" description="Helical" evidence="9">
    <location>
        <begin position="111"/>
        <end position="132"/>
    </location>
</feature>
<keyword evidence="6 9" id="KW-1133">Transmembrane helix</keyword>
<dbReference type="KEGG" id="slr:L21SP2_0943"/>
<name>V5WEX0_9SPIO</name>
<reference evidence="10 11" key="1">
    <citation type="journal article" date="2015" name="Stand. Genomic Sci.">
        <title>Complete genome sequence and description of Salinispira pacifica gen. nov., sp. nov., a novel spirochaete isolated form a hypersaline microbial mat.</title>
        <authorList>
            <person name="Ben Hania W."/>
            <person name="Joseph M."/>
            <person name="Schumann P."/>
            <person name="Bunk B."/>
            <person name="Fiebig A."/>
            <person name="Sproer C."/>
            <person name="Klenk H.P."/>
            <person name="Fardeau M.L."/>
            <person name="Spring S."/>
        </authorList>
    </citation>
    <scope>NUCLEOTIDE SEQUENCE [LARGE SCALE GENOMIC DNA]</scope>
    <source>
        <strain evidence="10 11">L21-RPul-D2</strain>
    </source>
</reference>
<comment type="subcellular location">
    <subcellularLocation>
        <location evidence="1">Cell inner membrane</location>
        <topology evidence="1">Multi-pass membrane protein</topology>
    </subcellularLocation>
</comment>
<dbReference type="PATRIC" id="fig|1307761.3.peg.943"/>
<gene>
    <name evidence="10" type="ORF">L21SP2_0943</name>
</gene>
<evidence type="ECO:0000256" key="7">
    <source>
        <dbReference type="ARBA" id="ARBA00023136"/>
    </source>
</evidence>
<protein>
    <submittedName>
        <fullName evidence="10">Putative transport system permease protein</fullName>
    </submittedName>
</protein>
<dbReference type="AlphaFoldDB" id="V5WEX0"/>
<feature type="transmembrane region" description="Helical" evidence="9">
    <location>
        <begin position="6"/>
        <end position="23"/>
    </location>
</feature>
<evidence type="ECO:0000313" key="11">
    <source>
        <dbReference type="Proteomes" id="UP000018680"/>
    </source>
</evidence>
<keyword evidence="7 9" id="KW-0472">Membrane</keyword>
<comment type="similarity">
    <text evidence="8">Belongs to the TsuA/YedE (TC 9.B.102) family.</text>
</comment>
<evidence type="ECO:0000256" key="2">
    <source>
        <dbReference type="ARBA" id="ARBA00022448"/>
    </source>
</evidence>
<evidence type="ECO:0000256" key="8">
    <source>
        <dbReference type="ARBA" id="ARBA00035655"/>
    </source>
</evidence>
<dbReference type="HOGENOM" id="CLU_050656_0_1_12"/>
<organism evidence="10 11">
    <name type="scientific">Salinispira pacifica</name>
    <dbReference type="NCBI Taxonomy" id="1307761"/>
    <lineage>
        <taxon>Bacteria</taxon>
        <taxon>Pseudomonadati</taxon>
        <taxon>Spirochaetota</taxon>
        <taxon>Spirochaetia</taxon>
        <taxon>Spirochaetales</taxon>
        <taxon>Spirochaetaceae</taxon>
        <taxon>Salinispira</taxon>
    </lineage>
</organism>
<dbReference type="RefSeq" id="WP_024267294.1">
    <property type="nucleotide sequence ID" value="NC_023035.1"/>
</dbReference>
<evidence type="ECO:0000256" key="3">
    <source>
        <dbReference type="ARBA" id="ARBA00022475"/>
    </source>
</evidence>
<sequence>MESNTLITIIAGLTLGTALGWVLQKGGFCMNTAFRSILFEKDRSLLRSWLIVLLINIPGVTLLSQIGVVTPSVAPVFWPALIIGGLIFGAGMVLAGGCASGTYYRAGRGMLGSWAALLFFLLGTEMMNGGILNPLQTALRRPRILGSLSGDGSAPTLFDLAGAETPAAQWLVVGVLLTALIIPLLRAPRQNFVIGWGWKKTGILVGVLALAVWAVSGALGRNFGLSFTQPSWAFMDVITDGDGSGVGLPLYILLGVPLGSYISAWIEGETRLSLPPGSTLVRQSAGGLLMGSGAALGGGCNIGHGISGVSALSIGSALGVLSIMAGCWVATWFVFNGSKKAAKGPQAVA</sequence>
<dbReference type="PANTHER" id="PTHR30574:SF1">
    <property type="entry name" value="SULPHUR TRANSPORT DOMAIN-CONTAINING PROTEIN"/>
    <property type="match status" value="1"/>
</dbReference>
<proteinExistence type="inferred from homology"/>
<evidence type="ECO:0000313" key="10">
    <source>
        <dbReference type="EMBL" id="AHC14363.1"/>
    </source>
</evidence>
<feature type="transmembrane region" description="Helical" evidence="9">
    <location>
        <begin position="205"/>
        <end position="228"/>
    </location>
</feature>
<dbReference type="OrthoDB" id="9794165at2"/>
<dbReference type="Pfam" id="PF04143">
    <property type="entry name" value="Sulf_transp"/>
    <property type="match status" value="1"/>
</dbReference>
<evidence type="ECO:0000256" key="9">
    <source>
        <dbReference type="SAM" id="Phobius"/>
    </source>
</evidence>
<dbReference type="STRING" id="1307761.L21SP2_0943"/>
<keyword evidence="3" id="KW-1003">Cell membrane</keyword>
<evidence type="ECO:0000256" key="5">
    <source>
        <dbReference type="ARBA" id="ARBA00022692"/>
    </source>
</evidence>
<keyword evidence="11" id="KW-1185">Reference proteome</keyword>
<dbReference type="InterPro" id="IPR007272">
    <property type="entry name" value="Sulf_transp_TsuA/YedE"/>
</dbReference>
<keyword evidence="4" id="KW-0997">Cell inner membrane</keyword>
<keyword evidence="5 9" id="KW-0812">Transmembrane</keyword>
<dbReference type="eggNOG" id="COG2391">
    <property type="taxonomic scope" value="Bacteria"/>
</dbReference>
<feature type="transmembrane region" description="Helical" evidence="9">
    <location>
        <begin position="287"/>
        <end position="306"/>
    </location>
</feature>
<feature type="transmembrane region" description="Helical" evidence="9">
    <location>
        <begin position="76"/>
        <end position="99"/>
    </location>
</feature>
<evidence type="ECO:0000256" key="4">
    <source>
        <dbReference type="ARBA" id="ARBA00022519"/>
    </source>
</evidence>
<evidence type="ECO:0000256" key="1">
    <source>
        <dbReference type="ARBA" id="ARBA00004429"/>
    </source>
</evidence>